<evidence type="ECO:0000256" key="1">
    <source>
        <dbReference type="SAM" id="Phobius"/>
    </source>
</evidence>
<evidence type="ECO:0000313" key="2">
    <source>
        <dbReference type="EMBL" id="KAG6736467.1"/>
    </source>
</evidence>
<keyword evidence="1" id="KW-0472">Membrane</keyword>
<dbReference type="EMBL" id="JAAWWB010000894">
    <property type="protein sequence ID" value="KAG6736467.1"/>
    <property type="molecule type" value="Genomic_DNA"/>
</dbReference>
<dbReference type="Proteomes" id="UP000886885">
    <property type="component" value="Unassembled WGS sequence"/>
</dbReference>
<feature type="transmembrane region" description="Helical" evidence="1">
    <location>
        <begin position="129"/>
        <end position="153"/>
    </location>
</feature>
<keyword evidence="3" id="KW-1185">Reference proteome</keyword>
<name>A0A8X7XT15_POPTO</name>
<accession>A0A8X7XT15</accession>
<dbReference type="PANTHER" id="PTHR31513:SF1">
    <property type="entry name" value="EPHRIN TYPE-B RECEPTOR"/>
    <property type="match status" value="1"/>
</dbReference>
<dbReference type="PANTHER" id="PTHR31513">
    <property type="entry name" value="EPHRIN TYPE-B RECEPTOR"/>
    <property type="match status" value="1"/>
</dbReference>
<comment type="caution">
    <text evidence="2">The sequence shown here is derived from an EMBL/GenBank/DDBJ whole genome shotgun (WGS) entry which is preliminary data.</text>
</comment>
<reference evidence="2" key="1">
    <citation type="journal article" date="2020" name="bioRxiv">
        <title>Hybrid origin of Populus tomentosa Carr. identified through genome sequencing and phylogenomic analysis.</title>
        <authorList>
            <person name="An X."/>
            <person name="Gao K."/>
            <person name="Chen Z."/>
            <person name="Li J."/>
            <person name="Yang X."/>
            <person name="Yang X."/>
            <person name="Zhou J."/>
            <person name="Guo T."/>
            <person name="Zhao T."/>
            <person name="Huang S."/>
            <person name="Miao D."/>
            <person name="Khan W.U."/>
            <person name="Rao P."/>
            <person name="Ye M."/>
            <person name="Lei B."/>
            <person name="Liao W."/>
            <person name="Wang J."/>
            <person name="Ji L."/>
            <person name="Li Y."/>
            <person name="Guo B."/>
            <person name="Mustafa N.S."/>
            <person name="Li S."/>
            <person name="Yun Q."/>
            <person name="Keller S.R."/>
            <person name="Mao J."/>
            <person name="Zhang R."/>
            <person name="Strauss S.H."/>
        </authorList>
    </citation>
    <scope>NUCLEOTIDE SEQUENCE</scope>
    <source>
        <strain evidence="2">GM15</strain>
        <tissue evidence="2">Leaf</tissue>
    </source>
</reference>
<organism evidence="2 3">
    <name type="scientific">Populus tomentosa</name>
    <name type="common">Chinese white poplar</name>
    <dbReference type="NCBI Taxonomy" id="118781"/>
    <lineage>
        <taxon>Eukaryota</taxon>
        <taxon>Viridiplantae</taxon>
        <taxon>Streptophyta</taxon>
        <taxon>Embryophyta</taxon>
        <taxon>Tracheophyta</taxon>
        <taxon>Spermatophyta</taxon>
        <taxon>Magnoliopsida</taxon>
        <taxon>eudicotyledons</taxon>
        <taxon>Gunneridae</taxon>
        <taxon>Pentapetalae</taxon>
        <taxon>rosids</taxon>
        <taxon>fabids</taxon>
        <taxon>Malpighiales</taxon>
        <taxon>Salicaceae</taxon>
        <taxon>Saliceae</taxon>
        <taxon>Populus</taxon>
    </lineage>
</organism>
<proteinExistence type="predicted"/>
<keyword evidence="1" id="KW-1133">Transmembrane helix</keyword>
<dbReference type="AlphaFoldDB" id="A0A8X7XT15"/>
<sequence length="205" mass="22422">MLGYLDFYLGGDEKRTDIPARLHQRFPMSILFGGDGSYMAPFSIQSDNILTSLMGQMVAPTTALRSHGVHVDLAWFQATTSGHCQYGLLVHAVEEGSEHTSVEGIDGAKQLKKTHASRRTLTKKIHLDLVGLVISTLLLGDFSLVLLTLLQLYSFSLAGVFMVLFILPLGILMPFPAGINALFSHGPRRSAGLARIYALDCYILD</sequence>
<keyword evidence="1" id="KW-0812">Transmembrane</keyword>
<protein>
    <submittedName>
        <fullName evidence="2">Uncharacterized protein</fullName>
    </submittedName>
</protein>
<feature type="transmembrane region" description="Helical" evidence="1">
    <location>
        <begin position="159"/>
        <end position="183"/>
    </location>
</feature>
<gene>
    <name evidence="2" type="ORF">POTOM_060759</name>
</gene>
<dbReference type="OrthoDB" id="122018at2759"/>
<evidence type="ECO:0000313" key="3">
    <source>
        <dbReference type="Proteomes" id="UP000886885"/>
    </source>
</evidence>